<name>A0A7V2B1C2_RHOMR</name>
<sequence length="534" mass="62064">MLFDFGNGPEELGFDLRHFREWAREWRRITQQVEVYGWDSRTLWGLAHIFRDQLPGPHTWENFYSRRPQGTREWLDAYSQAYSRYGSEGQWLFPLPEPLPEPPRVDVPEIDTWLERAWRVWESVVRAYSAFGPSDLEEQEELRRTLELPDFDNWDPKMLRVLNSDRWPEVMAIGLYGWAEDLRRFPLEDRLNRARPALNRLNDLFSRIPRQTRTVQQLTQALIELLHLPIWRRRHELYQVWVLTQIDEALKPYRPKVHHVDGTLLFSFSGTHVATAECEEGNLHVWSELRTPLKNPIGRGRKKGIQPDYTIALEPITNPLSTRVVVETKQYARASVRNFVEALIDYARGRPKARVILVNYGAAPEWILDYVPDELRQRTVLLGCFRPGEQKVLTDFQHLVREVLPSPHLAGATPERVFDLIAVDISGSMEKQLERAEVLEMLRWAIHSSPGACLLAVDTEVRLRLNASDKALRQLLALPHNGGTNLPQALSKDDYRRGLVITDQDGWQQLENSGLKPKMVLVLDQKAFVYVNAE</sequence>
<comment type="caution">
    <text evidence="1">The sequence shown here is derived from an EMBL/GenBank/DDBJ whole genome shotgun (WGS) entry which is preliminary data.</text>
</comment>
<protein>
    <submittedName>
        <fullName evidence="1">Uncharacterized protein</fullName>
    </submittedName>
</protein>
<reference evidence="1" key="1">
    <citation type="journal article" date="2020" name="mSystems">
        <title>Genome- and Community-Level Interaction Insights into Carbon Utilization and Element Cycling Functions of Hydrothermarchaeota in Hydrothermal Sediment.</title>
        <authorList>
            <person name="Zhou Z."/>
            <person name="Liu Y."/>
            <person name="Xu W."/>
            <person name="Pan J."/>
            <person name="Luo Z.H."/>
            <person name="Li M."/>
        </authorList>
    </citation>
    <scope>NUCLEOTIDE SEQUENCE [LARGE SCALE GENOMIC DNA]</scope>
    <source>
        <strain evidence="1">SpSt-143</strain>
    </source>
</reference>
<evidence type="ECO:0000313" key="1">
    <source>
        <dbReference type="EMBL" id="HER96491.1"/>
    </source>
</evidence>
<proteinExistence type="predicted"/>
<organism evidence="1">
    <name type="scientific">Rhodothermus marinus</name>
    <name type="common">Rhodothermus obamensis</name>
    <dbReference type="NCBI Taxonomy" id="29549"/>
    <lineage>
        <taxon>Bacteria</taxon>
        <taxon>Pseudomonadati</taxon>
        <taxon>Rhodothermota</taxon>
        <taxon>Rhodothermia</taxon>
        <taxon>Rhodothermales</taxon>
        <taxon>Rhodothermaceae</taxon>
        <taxon>Rhodothermus</taxon>
    </lineage>
</organism>
<accession>A0A7V2B1C2</accession>
<gene>
    <name evidence="1" type="ORF">ENO59_08250</name>
</gene>
<dbReference type="EMBL" id="DSGB01000006">
    <property type="protein sequence ID" value="HER96491.1"/>
    <property type="molecule type" value="Genomic_DNA"/>
</dbReference>
<dbReference type="AlphaFoldDB" id="A0A7V2B1C2"/>